<dbReference type="SUPFAM" id="SSF48452">
    <property type="entry name" value="TPR-like"/>
    <property type="match status" value="2"/>
</dbReference>
<accession>A0A812KUX1</accession>
<feature type="compositionally biased region" description="Basic and acidic residues" evidence="3">
    <location>
        <begin position="234"/>
        <end position="244"/>
    </location>
</feature>
<dbReference type="GO" id="GO:0005737">
    <property type="term" value="C:cytoplasm"/>
    <property type="evidence" value="ECO:0007669"/>
    <property type="project" value="TreeGrafter"/>
</dbReference>
<dbReference type="GO" id="GO:0051301">
    <property type="term" value="P:cell division"/>
    <property type="evidence" value="ECO:0007669"/>
    <property type="project" value="TreeGrafter"/>
</dbReference>
<name>A0A812KUX1_9DINO</name>
<dbReference type="PANTHER" id="PTHR12558">
    <property type="entry name" value="CELL DIVISION CYCLE 16,23,27"/>
    <property type="match status" value="1"/>
</dbReference>
<dbReference type="Proteomes" id="UP000601435">
    <property type="component" value="Unassembled WGS sequence"/>
</dbReference>
<proteinExistence type="inferred from homology"/>
<dbReference type="Pfam" id="PF12895">
    <property type="entry name" value="ANAPC3"/>
    <property type="match status" value="1"/>
</dbReference>
<dbReference type="GO" id="GO:0007091">
    <property type="term" value="P:metaphase/anaphase transition of mitotic cell cycle"/>
    <property type="evidence" value="ECO:0007669"/>
    <property type="project" value="TreeGrafter"/>
</dbReference>
<dbReference type="Gene3D" id="1.25.40.10">
    <property type="entry name" value="Tetratricopeptide repeat domain"/>
    <property type="match status" value="3"/>
</dbReference>
<evidence type="ECO:0000256" key="1">
    <source>
        <dbReference type="ARBA" id="ARBA00022803"/>
    </source>
</evidence>
<sequence length="440" mass="48832">MAALPSLLLDADASQSCRWIENFLHHHLFHEAAFLAERLPAFPEVEDGRVLELWAEALLSAGEHSRLRHQLQGLHCSRSLSPRVQYLLALACIRLEHYDEAEVALLAGNIDLLEKWRNGQLQPLEHVVEGAAGAYQLGRAAEGMGRKHLALECYAECLKQCPYMWGAFERFSWLSLCRQDSRPGQSCRDFVDAALNPSNKASTTLSGACVAVPGEDIVARGWTPRTPRKRRRSRSFEKRQKQNKDPGNVTSPSKMRAIFSPRKGPGSPSAPKALPTKLPQLPLADGSPSPGTKAAGCSTSDQVSSASAKEVMAVSVLKGVGEALHAVHRFHCQDALEILSKLPSHERDSAFCQDLAARCNFELQNYRDAAILYKRCSSLHKFHSSLGLECYSTTLWHLGDRLELGLLSREVLEWSRLRPQAWCVAGNCLSLEKDHEQAWT</sequence>
<reference evidence="4" key="1">
    <citation type="submission" date="2021-02" db="EMBL/GenBank/DDBJ databases">
        <authorList>
            <person name="Dougan E. K."/>
            <person name="Rhodes N."/>
            <person name="Thang M."/>
            <person name="Chan C."/>
        </authorList>
    </citation>
    <scope>NUCLEOTIDE SEQUENCE</scope>
</reference>
<dbReference type="GO" id="GO:0031145">
    <property type="term" value="P:anaphase-promoting complex-dependent catabolic process"/>
    <property type="evidence" value="ECO:0007669"/>
    <property type="project" value="TreeGrafter"/>
</dbReference>
<gene>
    <name evidence="4" type="primary">Cdc27</name>
    <name evidence="4" type="ORF">SNEC2469_LOCUS3987</name>
</gene>
<dbReference type="PANTHER" id="PTHR12558:SF13">
    <property type="entry name" value="CELL DIVISION CYCLE PROTEIN 27 HOMOLOG"/>
    <property type="match status" value="1"/>
</dbReference>
<dbReference type="AlphaFoldDB" id="A0A812KUX1"/>
<evidence type="ECO:0000313" key="5">
    <source>
        <dbReference type="Proteomes" id="UP000601435"/>
    </source>
</evidence>
<dbReference type="GO" id="GO:0005680">
    <property type="term" value="C:anaphase-promoting complex"/>
    <property type="evidence" value="ECO:0007669"/>
    <property type="project" value="TreeGrafter"/>
</dbReference>
<comment type="caution">
    <text evidence="4">The sequence shown here is derived from an EMBL/GenBank/DDBJ whole genome shotgun (WGS) entry which is preliminary data.</text>
</comment>
<keyword evidence="1" id="KW-0802">TPR repeat</keyword>
<evidence type="ECO:0000313" key="4">
    <source>
        <dbReference type="EMBL" id="CAE7236520.1"/>
    </source>
</evidence>
<dbReference type="GO" id="GO:0016567">
    <property type="term" value="P:protein ubiquitination"/>
    <property type="evidence" value="ECO:0007669"/>
    <property type="project" value="TreeGrafter"/>
</dbReference>
<feature type="region of interest" description="Disordered" evidence="3">
    <location>
        <begin position="220"/>
        <end position="301"/>
    </location>
</feature>
<evidence type="ECO:0000256" key="2">
    <source>
        <dbReference type="ARBA" id="ARBA00038210"/>
    </source>
</evidence>
<organism evidence="4 5">
    <name type="scientific">Symbiodinium necroappetens</name>
    <dbReference type="NCBI Taxonomy" id="1628268"/>
    <lineage>
        <taxon>Eukaryota</taxon>
        <taxon>Sar</taxon>
        <taxon>Alveolata</taxon>
        <taxon>Dinophyceae</taxon>
        <taxon>Suessiales</taxon>
        <taxon>Symbiodiniaceae</taxon>
        <taxon>Symbiodinium</taxon>
    </lineage>
</organism>
<comment type="similarity">
    <text evidence="2">Belongs to the APC3/CDC27 family.</text>
</comment>
<keyword evidence="5" id="KW-1185">Reference proteome</keyword>
<dbReference type="OrthoDB" id="329563at2759"/>
<dbReference type="InterPro" id="IPR019734">
    <property type="entry name" value="TPR_rpt"/>
</dbReference>
<protein>
    <submittedName>
        <fullName evidence="4">Cdc27 protein</fullName>
    </submittedName>
</protein>
<evidence type="ECO:0000256" key="3">
    <source>
        <dbReference type="SAM" id="MobiDB-lite"/>
    </source>
</evidence>
<dbReference type="Pfam" id="PF13181">
    <property type="entry name" value="TPR_8"/>
    <property type="match status" value="1"/>
</dbReference>
<dbReference type="InterPro" id="IPR011990">
    <property type="entry name" value="TPR-like_helical_dom_sf"/>
</dbReference>
<dbReference type="EMBL" id="CAJNJA010008436">
    <property type="protein sequence ID" value="CAE7236520.1"/>
    <property type="molecule type" value="Genomic_DNA"/>
</dbReference>